<evidence type="ECO:0000256" key="4">
    <source>
        <dbReference type="ARBA" id="ARBA00022989"/>
    </source>
</evidence>
<evidence type="ECO:0000256" key="2">
    <source>
        <dbReference type="ARBA" id="ARBA00022692"/>
    </source>
</evidence>
<dbReference type="AlphaFoldDB" id="A0AA38WM04"/>
<dbReference type="Pfam" id="PF00560">
    <property type="entry name" value="LRR_1"/>
    <property type="match status" value="2"/>
</dbReference>
<accession>A0AA38WM04</accession>
<evidence type="ECO:0008006" key="9">
    <source>
        <dbReference type="Google" id="ProtNLM"/>
    </source>
</evidence>
<dbReference type="InterPro" id="IPR046956">
    <property type="entry name" value="RLP23-like"/>
</dbReference>
<reference evidence="7" key="1">
    <citation type="submission" date="2023-03" db="EMBL/GenBank/DDBJ databases">
        <title>Chromosome-scale reference genome and RAD-based genetic map of yellow starthistle (Centaurea solstitialis) reveal putative structural variation and QTLs associated with invader traits.</title>
        <authorList>
            <person name="Reatini B."/>
            <person name="Cang F.A."/>
            <person name="Jiang Q."/>
            <person name="Mckibben M.T.W."/>
            <person name="Barker M.S."/>
            <person name="Rieseberg L.H."/>
            <person name="Dlugosch K.M."/>
        </authorList>
    </citation>
    <scope>NUCLEOTIDE SEQUENCE</scope>
    <source>
        <strain evidence="7">CAN-66</strain>
        <tissue evidence="7">Leaf</tissue>
    </source>
</reference>
<keyword evidence="4" id="KW-1133">Transmembrane helix</keyword>
<dbReference type="Gene3D" id="3.80.10.10">
    <property type="entry name" value="Ribonuclease Inhibitor"/>
    <property type="match status" value="1"/>
</dbReference>
<comment type="subcellular location">
    <subcellularLocation>
        <location evidence="1">Membrane</location>
        <topology evidence="1">Single-pass type I membrane protein</topology>
    </subcellularLocation>
</comment>
<keyword evidence="5" id="KW-0472">Membrane</keyword>
<dbReference type="PANTHER" id="PTHR48063">
    <property type="entry name" value="LRR RECEPTOR-LIKE KINASE"/>
    <property type="match status" value="1"/>
</dbReference>
<organism evidence="7 8">
    <name type="scientific">Centaurea solstitialis</name>
    <name type="common">yellow star-thistle</name>
    <dbReference type="NCBI Taxonomy" id="347529"/>
    <lineage>
        <taxon>Eukaryota</taxon>
        <taxon>Viridiplantae</taxon>
        <taxon>Streptophyta</taxon>
        <taxon>Embryophyta</taxon>
        <taxon>Tracheophyta</taxon>
        <taxon>Spermatophyta</taxon>
        <taxon>Magnoliopsida</taxon>
        <taxon>eudicotyledons</taxon>
        <taxon>Gunneridae</taxon>
        <taxon>Pentapetalae</taxon>
        <taxon>asterids</taxon>
        <taxon>campanulids</taxon>
        <taxon>Asterales</taxon>
        <taxon>Asteraceae</taxon>
        <taxon>Carduoideae</taxon>
        <taxon>Cardueae</taxon>
        <taxon>Centaureinae</taxon>
        <taxon>Centaurea</taxon>
    </lineage>
</organism>
<dbReference type="InterPro" id="IPR032675">
    <property type="entry name" value="LRR_dom_sf"/>
</dbReference>
<protein>
    <recommendedName>
        <fullName evidence="9">Non-specific serine/threonine protein kinase</fullName>
    </recommendedName>
</protein>
<proteinExistence type="predicted"/>
<evidence type="ECO:0000256" key="1">
    <source>
        <dbReference type="ARBA" id="ARBA00004479"/>
    </source>
</evidence>
<keyword evidence="2" id="KW-0812">Transmembrane</keyword>
<dbReference type="SUPFAM" id="SSF52058">
    <property type="entry name" value="L domain-like"/>
    <property type="match status" value="1"/>
</dbReference>
<dbReference type="PANTHER" id="PTHR48063:SF103">
    <property type="entry name" value="LEUCINE-RICH RECEPTOR-LIKE KINASE FAMILY PROTEIN"/>
    <property type="match status" value="1"/>
</dbReference>
<keyword evidence="3" id="KW-0732">Signal</keyword>
<gene>
    <name evidence="7" type="ORF">OSB04_017416</name>
</gene>
<evidence type="ECO:0000256" key="3">
    <source>
        <dbReference type="ARBA" id="ARBA00022729"/>
    </source>
</evidence>
<sequence length="105" mass="11789">MKKSFYTINFLFLIFSLFLICLETTILTISSSGNQLAAEIDASLGGEINPSLVNLSYLNHLDLSFNSFHGTIPRSIGFLTQLRHLRLSHNWLHEIIPPETGVTNL</sequence>
<dbReference type="GO" id="GO:0016020">
    <property type="term" value="C:membrane"/>
    <property type="evidence" value="ECO:0007669"/>
    <property type="project" value="UniProtKB-SubCell"/>
</dbReference>
<evidence type="ECO:0000313" key="7">
    <source>
        <dbReference type="EMBL" id="KAJ9553371.1"/>
    </source>
</evidence>
<name>A0AA38WM04_9ASTR</name>
<dbReference type="Proteomes" id="UP001172457">
    <property type="component" value="Chromosome 4"/>
</dbReference>
<keyword evidence="8" id="KW-1185">Reference proteome</keyword>
<evidence type="ECO:0000313" key="8">
    <source>
        <dbReference type="Proteomes" id="UP001172457"/>
    </source>
</evidence>
<evidence type="ECO:0000256" key="6">
    <source>
        <dbReference type="ARBA" id="ARBA00023180"/>
    </source>
</evidence>
<evidence type="ECO:0000256" key="5">
    <source>
        <dbReference type="ARBA" id="ARBA00023136"/>
    </source>
</evidence>
<keyword evidence="6" id="KW-0325">Glycoprotein</keyword>
<dbReference type="EMBL" id="JARYMX010000004">
    <property type="protein sequence ID" value="KAJ9553371.1"/>
    <property type="molecule type" value="Genomic_DNA"/>
</dbReference>
<comment type="caution">
    <text evidence="7">The sequence shown here is derived from an EMBL/GenBank/DDBJ whole genome shotgun (WGS) entry which is preliminary data.</text>
</comment>
<dbReference type="InterPro" id="IPR001611">
    <property type="entry name" value="Leu-rich_rpt"/>
</dbReference>